<name>A0A2X1SGF0_KLEPN</name>
<dbReference type="AlphaFoldDB" id="A0A2X1SGF0"/>
<dbReference type="Pfam" id="PF03466">
    <property type="entry name" value="LysR_substrate"/>
    <property type="match status" value="1"/>
</dbReference>
<organism evidence="2 4">
    <name type="scientific">Klebsiella pneumoniae</name>
    <dbReference type="NCBI Taxonomy" id="573"/>
    <lineage>
        <taxon>Bacteria</taxon>
        <taxon>Pseudomonadati</taxon>
        <taxon>Pseudomonadota</taxon>
        <taxon>Gammaproteobacteria</taxon>
        <taxon>Enterobacterales</taxon>
        <taxon>Enterobacteriaceae</taxon>
        <taxon>Klebsiella/Raoultella group</taxon>
        <taxon>Klebsiella</taxon>
        <taxon>Klebsiella pneumoniae complex</taxon>
    </lineage>
</organism>
<reference evidence="2 4" key="1">
    <citation type="submission" date="2018-06" db="EMBL/GenBank/DDBJ databases">
        <authorList>
            <consortium name="Pathogen Informatics"/>
            <person name="Doyle S."/>
        </authorList>
    </citation>
    <scope>NUCLEOTIDE SEQUENCE [LARGE SCALE GENOMIC DNA]</scope>
    <source>
        <strain evidence="2 4">NCTC9601</strain>
    </source>
</reference>
<dbReference type="CDD" id="cd05466">
    <property type="entry name" value="PBP2_LTTR_substrate"/>
    <property type="match status" value="1"/>
</dbReference>
<dbReference type="InterPro" id="IPR005119">
    <property type="entry name" value="LysR_subst-bd"/>
</dbReference>
<evidence type="ECO:0000313" key="2">
    <source>
        <dbReference type="EMBL" id="SPX55770.1"/>
    </source>
</evidence>
<evidence type="ECO:0000313" key="4">
    <source>
        <dbReference type="Proteomes" id="UP000251123"/>
    </source>
</evidence>
<dbReference type="EMBL" id="UASN01000020">
    <property type="protein sequence ID" value="SPX55770.1"/>
    <property type="molecule type" value="Genomic_DNA"/>
</dbReference>
<dbReference type="Proteomes" id="UP000282433">
    <property type="component" value="Chromosome"/>
</dbReference>
<gene>
    <name evidence="3" type="ORF">NCTC13635_00136</name>
    <name evidence="2" type="ORF">NCTC9601_02952</name>
</gene>
<feature type="domain" description="LysR substrate-binding" evidence="1">
    <location>
        <begin position="3"/>
        <end position="89"/>
    </location>
</feature>
<proteinExistence type="predicted"/>
<protein>
    <submittedName>
        <fullName evidence="2">LysR family transcriptional regulator</fullName>
    </submittedName>
</protein>
<dbReference type="SUPFAM" id="SSF53850">
    <property type="entry name" value="Periplasmic binding protein-like II"/>
    <property type="match status" value="1"/>
</dbReference>
<evidence type="ECO:0000313" key="3">
    <source>
        <dbReference type="EMBL" id="VEA98875.1"/>
    </source>
</evidence>
<evidence type="ECO:0000259" key="1">
    <source>
        <dbReference type="Pfam" id="PF03466"/>
    </source>
</evidence>
<reference evidence="3 5" key="2">
    <citation type="submission" date="2018-12" db="EMBL/GenBank/DDBJ databases">
        <authorList>
            <consortium name="Pathogen Informatics"/>
        </authorList>
    </citation>
    <scope>NUCLEOTIDE SEQUENCE [LARGE SCALE GENOMIC DNA]</scope>
    <source>
        <strain evidence="3 5">NCTC13635</strain>
    </source>
</reference>
<sequence>MYYRESIEISFKAKGLTPRYVFESDSTFQIIQAVQAGICCAIMPLNNGLEALSDNLEILPIAETHVDSQLALIMRQQEPVSTLAEKCFAEAQGIFG</sequence>
<dbReference type="Proteomes" id="UP000251123">
    <property type="component" value="Unassembled WGS sequence"/>
</dbReference>
<accession>A0A2X1SGF0</accession>
<evidence type="ECO:0000313" key="5">
    <source>
        <dbReference type="Proteomes" id="UP000282433"/>
    </source>
</evidence>
<dbReference type="Gene3D" id="3.40.190.290">
    <property type="match status" value="1"/>
</dbReference>
<dbReference type="RefSeq" id="WP_219619164.1">
    <property type="nucleotide sequence ID" value="NZ_PICA01000896.1"/>
</dbReference>
<dbReference type="EMBL" id="LR134162">
    <property type="protein sequence ID" value="VEA98875.1"/>
    <property type="molecule type" value="Genomic_DNA"/>
</dbReference>